<keyword evidence="6" id="KW-1185">Reference proteome</keyword>
<accession>A0A8H6S8I0</accession>
<reference evidence="5" key="1">
    <citation type="submission" date="2020-05" db="EMBL/GenBank/DDBJ databases">
        <title>Mycena genomes resolve the evolution of fungal bioluminescence.</title>
        <authorList>
            <person name="Tsai I.J."/>
        </authorList>
    </citation>
    <scope>NUCLEOTIDE SEQUENCE</scope>
    <source>
        <strain evidence="5">110903Hualien_Pintung</strain>
    </source>
</reference>
<dbReference type="InterPro" id="IPR050316">
    <property type="entry name" value="Tyrosinase/Hemocyanin"/>
</dbReference>
<feature type="domain" description="Tyrosinase copper-binding" evidence="4">
    <location>
        <begin position="90"/>
        <end position="317"/>
    </location>
</feature>
<gene>
    <name evidence="5" type="ORF">HMN09_01164500</name>
</gene>
<dbReference type="EMBL" id="JACAZE010000019">
    <property type="protein sequence ID" value="KAF7294352.1"/>
    <property type="molecule type" value="Genomic_DNA"/>
</dbReference>
<dbReference type="AlphaFoldDB" id="A0A8H6S8I0"/>
<dbReference type="OrthoDB" id="6132182at2759"/>
<dbReference type="GO" id="GO:0046872">
    <property type="term" value="F:metal ion binding"/>
    <property type="evidence" value="ECO:0007669"/>
    <property type="project" value="UniProtKB-KW"/>
</dbReference>
<dbReference type="SUPFAM" id="SSF48056">
    <property type="entry name" value="Di-copper centre-containing domain"/>
    <property type="match status" value="1"/>
</dbReference>
<evidence type="ECO:0000256" key="2">
    <source>
        <dbReference type="ARBA" id="ARBA00023008"/>
    </source>
</evidence>
<feature type="signal peptide" evidence="3">
    <location>
        <begin position="1"/>
        <end position="20"/>
    </location>
</feature>
<dbReference type="PANTHER" id="PTHR11474:SF126">
    <property type="entry name" value="TYROSINASE-LIKE PROTEIN TYR-1-RELATED"/>
    <property type="match status" value="1"/>
</dbReference>
<dbReference type="PANTHER" id="PTHR11474">
    <property type="entry name" value="TYROSINASE FAMILY MEMBER"/>
    <property type="match status" value="1"/>
</dbReference>
<keyword evidence="3" id="KW-0732">Signal</keyword>
<organism evidence="5 6">
    <name type="scientific">Mycena chlorophos</name>
    <name type="common">Agaric fungus</name>
    <name type="synonym">Agaricus chlorophos</name>
    <dbReference type="NCBI Taxonomy" id="658473"/>
    <lineage>
        <taxon>Eukaryota</taxon>
        <taxon>Fungi</taxon>
        <taxon>Dikarya</taxon>
        <taxon>Basidiomycota</taxon>
        <taxon>Agaricomycotina</taxon>
        <taxon>Agaricomycetes</taxon>
        <taxon>Agaricomycetidae</taxon>
        <taxon>Agaricales</taxon>
        <taxon>Marasmiineae</taxon>
        <taxon>Mycenaceae</taxon>
        <taxon>Mycena</taxon>
    </lineage>
</organism>
<keyword evidence="1" id="KW-0479">Metal-binding</keyword>
<name>A0A8H6S8I0_MYCCL</name>
<keyword evidence="2" id="KW-0186">Copper</keyword>
<evidence type="ECO:0000256" key="1">
    <source>
        <dbReference type="ARBA" id="ARBA00022723"/>
    </source>
</evidence>
<feature type="chain" id="PRO_5034137842" evidence="3">
    <location>
        <begin position="21"/>
        <end position="384"/>
    </location>
</feature>
<dbReference type="Gene3D" id="1.10.1280.10">
    <property type="entry name" value="Di-copper center containing domain from catechol oxidase"/>
    <property type="match status" value="1"/>
</dbReference>
<dbReference type="GO" id="GO:0016491">
    <property type="term" value="F:oxidoreductase activity"/>
    <property type="evidence" value="ECO:0007669"/>
    <property type="project" value="InterPro"/>
</dbReference>
<evidence type="ECO:0000313" key="6">
    <source>
        <dbReference type="Proteomes" id="UP000613580"/>
    </source>
</evidence>
<sequence>MARVFVLLLSLLQVISFANAAATVHPPAHGPGATCKNPAVRKEWRSLTKTEQKNWINAVKCLAKKPHRPSLAPTVPIAESLIPPINPNSSAYDDWAYVHMGHYEPDLNIKIRFTGLFFPWHRWLLSAFETDLKENCGFQGTQPYWDWSLDASNVAKSPLFTNFDKETGLGGWGDPANDYAVHTGAFSNTSGFKFAYPSPHTLRRNLTMQPFLGNTVFLTDPAQPALYVNETFTPAQVHKMVNGFVGDYKGLQTYIEGFNGTHQGVHLMLGGDLGGNCPANAVVPAQCQNNNPTYATNEPIFWMHHAMVDKIWADWQANNKHNGKSYFGGSVESLKNVSYFNEFPTGAPPNYLVNDTMPADGLFPDPTISSMLSTTEGPLCYVYE</sequence>
<dbReference type="Pfam" id="PF00264">
    <property type="entry name" value="Tyrosinase"/>
    <property type="match status" value="1"/>
</dbReference>
<dbReference type="InterPro" id="IPR008922">
    <property type="entry name" value="Di-copper_centre_dom_sf"/>
</dbReference>
<dbReference type="InterPro" id="IPR002227">
    <property type="entry name" value="Tyrosinase_Cu-bd"/>
</dbReference>
<evidence type="ECO:0000259" key="4">
    <source>
        <dbReference type="Pfam" id="PF00264"/>
    </source>
</evidence>
<evidence type="ECO:0000313" key="5">
    <source>
        <dbReference type="EMBL" id="KAF7294352.1"/>
    </source>
</evidence>
<dbReference type="Proteomes" id="UP000613580">
    <property type="component" value="Unassembled WGS sequence"/>
</dbReference>
<evidence type="ECO:0000256" key="3">
    <source>
        <dbReference type="SAM" id="SignalP"/>
    </source>
</evidence>
<comment type="caution">
    <text evidence="5">The sequence shown here is derived from an EMBL/GenBank/DDBJ whole genome shotgun (WGS) entry which is preliminary data.</text>
</comment>
<proteinExistence type="predicted"/>
<protein>
    <submittedName>
        <fullName evidence="5">Di-copper centre-containing protein</fullName>
    </submittedName>
</protein>
<dbReference type="PRINTS" id="PR00092">
    <property type="entry name" value="TYROSINASE"/>
</dbReference>